<dbReference type="Pfam" id="PF01653">
    <property type="entry name" value="DNA_ligase_aden"/>
    <property type="match status" value="1"/>
</dbReference>
<proteinExistence type="inferred from homology"/>
<dbReference type="NCBIfam" id="TIGR00575">
    <property type="entry name" value="dnlj"/>
    <property type="match status" value="1"/>
</dbReference>
<comment type="similarity">
    <text evidence="14 15">Belongs to the NAD-dependent DNA ligase family. LigA subfamily.</text>
</comment>
<dbReference type="PROSITE" id="PS01055">
    <property type="entry name" value="DNA_LIGASE_N1"/>
    <property type="match status" value="1"/>
</dbReference>
<gene>
    <name evidence="15" type="primary">ligA</name>
    <name evidence="18" type="ORF">SAMN02745885_02024</name>
</gene>
<evidence type="ECO:0000256" key="12">
    <source>
        <dbReference type="ARBA" id="ARBA00023211"/>
    </source>
</evidence>
<evidence type="ECO:0000256" key="3">
    <source>
        <dbReference type="ARBA" id="ARBA00013308"/>
    </source>
</evidence>
<evidence type="ECO:0000256" key="2">
    <source>
        <dbReference type="ARBA" id="ARBA00012722"/>
    </source>
</evidence>
<dbReference type="HAMAP" id="MF_01588">
    <property type="entry name" value="DNA_ligase_A"/>
    <property type="match status" value="1"/>
</dbReference>
<feature type="binding site" evidence="15">
    <location>
        <position position="424"/>
    </location>
    <ligand>
        <name>Zn(2+)</name>
        <dbReference type="ChEBI" id="CHEBI:29105"/>
    </ligand>
</feature>
<sequence length="667" mass="73976">MDMEHARRRIEELRREIRRHNYLYYVLDQPVLTDAEYDALYRELLELEEQYPELITADSPTRRVGGEPLKAFGQVRHRIPLLSLDNAFNAEELRAFDRRVKQNLGGEDPEYMVEAKIDGLAVALTYEQGRFVQGATRGDGEVGEDITENLKTIQTLPLELPKAPPLLEVRGEAFMPKKAFVRLNAEREANGEPVFANPRNAAAGSLRQLDPKVTAKRSLAVFIYALAQTEGLEISTHAAALDWLEQLGLPVNPQRRLCRDIEEVIALAEEWAVLRHQLPYDIDGLVIKVNKLSQQQRLGFTAKSPRWAIAYKFPAEQAETVVEDIEITVGRTGVLTPTAVLRPVFVAGSTVSRASLHNQDIIREKDVRIGDHVLIHKAGDIIPEVVRVLKEKRSGLEREFVMPEHCPACGSKVVRPEGEVAVRCPNRFCPAQNREAINHFVSREAMNIEGLGPAVVNQLLEAGLIRDAADLYNLREEDLLPLERMGKKSAQNLLQAIAASKERGLGPLLFALGIRHVGAKAAKTLARHFGSMEKLAAATQEELQQIPEVGPKMAEAIVQFFADEHNRNLLNKLKAAGVKMEEDADPVTVDNLPLAGQTVVITGTLSRMGRKEAEALVEQLGGKASSSVSKKTSFVVAGENPGSKLEKARALGIPVLSEEEFWQKISN</sequence>
<dbReference type="AlphaFoldDB" id="A0A1T4RBC6"/>
<dbReference type="InterPro" id="IPR018239">
    <property type="entry name" value="DNA_ligase_AS"/>
</dbReference>
<feature type="binding site" evidence="15">
    <location>
        <position position="172"/>
    </location>
    <ligand>
        <name>NAD(+)</name>
        <dbReference type="ChEBI" id="CHEBI:57540"/>
    </ligand>
</feature>
<comment type="function">
    <text evidence="1 15">DNA ligase that catalyzes the formation of phosphodiester linkages between 5'-phosphoryl and 3'-hydroxyl groups in double-stranded DNA using NAD as a coenzyme and as the energy source for the reaction. It is essential for DNA replication and repair of damaged DNA.</text>
</comment>
<dbReference type="Gene3D" id="3.30.470.30">
    <property type="entry name" value="DNA ligase/mRNA capping enzyme"/>
    <property type="match status" value="1"/>
</dbReference>
<evidence type="ECO:0000256" key="8">
    <source>
        <dbReference type="ARBA" id="ARBA00022833"/>
    </source>
</evidence>
<feature type="binding site" evidence="15">
    <location>
        <position position="288"/>
    </location>
    <ligand>
        <name>NAD(+)</name>
        <dbReference type="ChEBI" id="CHEBI:57540"/>
    </ligand>
</feature>
<evidence type="ECO:0000256" key="14">
    <source>
        <dbReference type="ARBA" id="ARBA00060881"/>
    </source>
</evidence>
<dbReference type="InterPro" id="IPR013840">
    <property type="entry name" value="DNAligase_N"/>
</dbReference>
<dbReference type="NCBIfam" id="NF005932">
    <property type="entry name" value="PRK07956.1"/>
    <property type="match status" value="1"/>
</dbReference>
<dbReference type="Pfam" id="PF14520">
    <property type="entry name" value="HHH_5"/>
    <property type="match status" value="1"/>
</dbReference>
<dbReference type="PROSITE" id="PS01056">
    <property type="entry name" value="DNA_LIGASE_N2"/>
    <property type="match status" value="1"/>
</dbReference>
<feature type="binding site" evidence="15">
    <location>
        <position position="114"/>
    </location>
    <ligand>
        <name>NAD(+)</name>
        <dbReference type="ChEBI" id="CHEBI:57540"/>
    </ligand>
</feature>
<protein>
    <recommendedName>
        <fullName evidence="3 15">DNA ligase</fullName>
        <ecNumber evidence="2 15">6.5.1.2</ecNumber>
    </recommendedName>
    <alternativeName>
        <fullName evidence="15">Polydeoxyribonucleotide synthase [NAD(+)]</fullName>
    </alternativeName>
</protein>
<keyword evidence="5 15" id="KW-0235">DNA replication</keyword>
<dbReference type="EMBL" id="FUXM01000027">
    <property type="protein sequence ID" value="SKA13197.1"/>
    <property type="molecule type" value="Genomic_DNA"/>
</dbReference>
<feature type="binding site" evidence="15">
    <location>
        <position position="312"/>
    </location>
    <ligand>
        <name>NAD(+)</name>
        <dbReference type="ChEBI" id="CHEBI:57540"/>
    </ligand>
</feature>
<dbReference type="InterPro" id="IPR013839">
    <property type="entry name" value="DNAligase_adenylation"/>
</dbReference>
<keyword evidence="6 15" id="KW-0479">Metal-binding</keyword>
<dbReference type="SUPFAM" id="SSF50249">
    <property type="entry name" value="Nucleic acid-binding proteins"/>
    <property type="match status" value="1"/>
</dbReference>
<dbReference type="GO" id="GO:0006281">
    <property type="term" value="P:DNA repair"/>
    <property type="evidence" value="ECO:0007669"/>
    <property type="project" value="UniProtKB-KW"/>
</dbReference>
<dbReference type="Gene3D" id="1.10.150.20">
    <property type="entry name" value="5' to 3' exonuclease, C-terminal subdomain"/>
    <property type="match status" value="2"/>
</dbReference>
<dbReference type="GO" id="GO:0005829">
    <property type="term" value="C:cytosol"/>
    <property type="evidence" value="ECO:0007669"/>
    <property type="project" value="TreeGrafter"/>
</dbReference>
<organism evidence="18 19">
    <name type="scientific">Carboxydocella sporoproducens DSM 16521</name>
    <dbReference type="NCBI Taxonomy" id="1121270"/>
    <lineage>
        <taxon>Bacteria</taxon>
        <taxon>Bacillati</taxon>
        <taxon>Bacillota</taxon>
        <taxon>Clostridia</taxon>
        <taxon>Eubacteriales</taxon>
        <taxon>Clostridiales Family XVI. Incertae Sedis</taxon>
        <taxon>Carboxydocella</taxon>
    </lineage>
</organism>
<dbReference type="Pfam" id="PF03120">
    <property type="entry name" value="OB_DNA_ligase"/>
    <property type="match status" value="1"/>
</dbReference>
<dbReference type="CDD" id="cd17748">
    <property type="entry name" value="BRCT_DNA_ligase_like"/>
    <property type="match status" value="1"/>
</dbReference>
<dbReference type="InterPro" id="IPR041663">
    <property type="entry name" value="DisA/LigA_HHH"/>
</dbReference>
<dbReference type="FunFam" id="1.10.150.20:FF:000006">
    <property type="entry name" value="DNA ligase"/>
    <property type="match status" value="1"/>
</dbReference>
<evidence type="ECO:0000256" key="1">
    <source>
        <dbReference type="ARBA" id="ARBA00004067"/>
    </source>
</evidence>
<keyword evidence="4 15" id="KW-0436">Ligase</keyword>
<feature type="domain" description="BRCT" evidence="17">
    <location>
        <begin position="589"/>
        <end position="667"/>
    </location>
</feature>
<dbReference type="SMART" id="SM00278">
    <property type="entry name" value="HhH1"/>
    <property type="match status" value="4"/>
</dbReference>
<evidence type="ECO:0000256" key="6">
    <source>
        <dbReference type="ARBA" id="ARBA00022723"/>
    </source>
</evidence>
<evidence type="ECO:0000256" key="7">
    <source>
        <dbReference type="ARBA" id="ARBA00022763"/>
    </source>
</evidence>
<dbReference type="EC" id="6.5.1.2" evidence="2 15"/>
<feature type="binding site" evidence="15">
    <location>
        <begin position="83"/>
        <end position="84"/>
    </location>
    <ligand>
        <name>NAD(+)</name>
        <dbReference type="ChEBI" id="CHEBI:57540"/>
    </ligand>
</feature>
<feature type="binding site" evidence="15">
    <location>
        <position position="406"/>
    </location>
    <ligand>
        <name>Zn(2+)</name>
        <dbReference type="ChEBI" id="CHEBI:29105"/>
    </ligand>
</feature>
<dbReference type="GO" id="GO:0003677">
    <property type="term" value="F:DNA binding"/>
    <property type="evidence" value="ECO:0007669"/>
    <property type="project" value="InterPro"/>
</dbReference>
<feature type="binding site" evidence="15">
    <location>
        <position position="137"/>
    </location>
    <ligand>
        <name>NAD(+)</name>
        <dbReference type="ChEBI" id="CHEBI:57540"/>
    </ligand>
</feature>
<feature type="binding site" evidence="15">
    <location>
        <position position="409"/>
    </location>
    <ligand>
        <name>Zn(2+)</name>
        <dbReference type="ChEBI" id="CHEBI:29105"/>
    </ligand>
</feature>
<evidence type="ECO:0000256" key="11">
    <source>
        <dbReference type="ARBA" id="ARBA00023204"/>
    </source>
</evidence>
<dbReference type="FunFam" id="3.30.470.30:FF:000001">
    <property type="entry name" value="DNA ligase"/>
    <property type="match status" value="1"/>
</dbReference>
<dbReference type="InterPro" id="IPR010994">
    <property type="entry name" value="RuvA_2-like"/>
</dbReference>
<dbReference type="PANTHER" id="PTHR23389">
    <property type="entry name" value="CHROMOSOME TRANSMISSION FIDELITY FACTOR 18"/>
    <property type="match status" value="1"/>
</dbReference>
<evidence type="ECO:0000256" key="15">
    <source>
        <dbReference type="HAMAP-Rule" id="MF_01588"/>
    </source>
</evidence>
<dbReference type="PANTHER" id="PTHR23389:SF9">
    <property type="entry name" value="DNA LIGASE"/>
    <property type="match status" value="1"/>
</dbReference>
<accession>A0A1T4RBC6</accession>
<dbReference type="InterPro" id="IPR001357">
    <property type="entry name" value="BRCT_dom"/>
</dbReference>
<keyword evidence="11 15" id="KW-0234">DNA repair</keyword>
<dbReference type="InterPro" id="IPR004149">
    <property type="entry name" value="Znf_DNAligase_C4"/>
</dbReference>
<dbReference type="FunFam" id="1.10.150.20:FF:000007">
    <property type="entry name" value="DNA ligase"/>
    <property type="match status" value="1"/>
</dbReference>
<keyword evidence="19" id="KW-1185">Reference proteome</keyword>
<evidence type="ECO:0000256" key="4">
    <source>
        <dbReference type="ARBA" id="ARBA00022598"/>
    </source>
</evidence>
<dbReference type="SUPFAM" id="SSF52113">
    <property type="entry name" value="BRCT domain"/>
    <property type="match status" value="1"/>
</dbReference>
<dbReference type="Pfam" id="PF22745">
    <property type="entry name" value="Nlig-Ia"/>
    <property type="match status" value="1"/>
</dbReference>
<dbReference type="InterPro" id="IPR003583">
    <property type="entry name" value="Hlx-hairpin-Hlx_DNA-bd_motif"/>
</dbReference>
<name>A0A1T4RBC6_9FIRM</name>
<comment type="catalytic activity">
    <reaction evidence="13 15 16">
        <text>NAD(+) + (deoxyribonucleotide)n-3'-hydroxyl + 5'-phospho-(deoxyribonucleotide)m = (deoxyribonucleotide)n+m + AMP + beta-nicotinamide D-nucleotide.</text>
        <dbReference type="EC" id="6.5.1.2"/>
    </reaction>
</comment>
<feature type="binding site" evidence="15">
    <location>
        <begin position="34"/>
        <end position="38"/>
    </location>
    <ligand>
        <name>NAD(+)</name>
        <dbReference type="ChEBI" id="CHEBI:57540"/>
    </ligand>
</feature>
<keyword evidence="10 15" id="KW-0520">NAD</keyword>
<evidence type="ECO:0000256" key="10">
    <source>
        <dbReference type="ARBA" id="ARBA00023027"/>
    </source>
</evidence>
<dbReference type="SUPFAM" id="SSF47781">
    <property type="entry name" value="RuvA domain 2-like"/>
    <property type="match status" value="1"/>
</dbReference>
<dbReference type="CDD" id="cd00114">
    <property type="entry name" value="LIGANc"/>
    <property type="match status" value="1"/>
</dbReference>
<dbReference type="PIRSF" id="PIRSF001604">
    <property type="entry name" value="LigA"/>
    <property type="match status" value="1"/>
</dbReference>
<dbReference type="Pfam" id="PF00533">
    <property type="entry name" value="BRCT"/>
    <property type="match status" value="1"/>
</dbReference>
<dbReference type="InterPro" id="IPR012340">
    <property type="entry name" value="NA-bd_OB-fold"/>
</dbReference>
<reference evidence="19" key="1">
    <citation type="submission" date="2017-02" db="EMBL/GenBank/DDBJ databases">
        <authorList>
            <person name="Varghese N."/>
            <person name="Submissions S."/>
        </authorList>
    </citation>
    <scope>NUCLEOTIDE SEQUENCE [LARGE SCALE GENOMIC DNA]</scope>
    <source>
        <strain evidence="19">DSM 16521</strain>
    </source>
</reference>
<evidence type="ECO:0000256" key="13">
    <source>
        <dbReference type="ARBA" id="ARBA00034005"/>
    </source>
</evidence>
<evidence type="ECO:0000256" key="9">
    <source>
        <dbReference type="ARBA" id="ARBA00022842"/>
    </source>
</evidence>
<dbReference type="Gene3D" id="3.40.50.10190">
    <property type="entry name" value="BRCT domain"/>
    <property type="match status" value="1"/>
</dbReference>
<feature type="active site" description="N6-AMP-lysine intermediate" evidence="15">
    <location>
        <position position="116"/>
    </location>
</feature>
<dbReference type="InterPro" id="IPR004150">
    <property type="entry name" value="NAD_DNA_ligase_OB"/>
</dbReference>
<dbReference type="Proteomes" id="UP000189933">
    <property type="component" value="Unassembled WGS sequence"/>
</dbReference>
<dbReference type="GO" id="GO:0003911">
    <property type="term" value="F:DNA ligase (NAD+) activity"/>
    <property type="evidence" value="ECO:0007669"/>
    <property type="project" value="UniProtKB-UniRule"/>
</dbReference>
<dbReference type="Gene3D" id="1.10.287.610">
    <property type="entry name" value="Helix hairpin bin"/>
    <property type="match status" value="1"/>
</dbReference>
<dbReference type="Pfam" id="PF03119">
    <property type="entry name" value="DNA_ligase_ZBD"/>
    <property type="match status" value="1"/>
</dbReference>
<dbReference type="SMART" id="SM00292">
    <property type="entry name" value="BRCT"/>
    <property type="match status" value="1"/>
</dbReference>
<evidence type="ECO:0000313" key="18">
    <source>
        <dbReference type="EMBL" id="SKA13197.1"/>
    </source>
</evidence>
<evidence type="ECO:0000256" key="5">
    <source>
        <dbReference type="ARBA" id="ARBA00022705"/>
    </source>
</evidence>
<dbReference type="InterPro" id="IPR036420">
    <property type="entry name" value="BRCT_dom_sf"/>
</dbReference>
<dbReference type="InterPro" id="IPR001679">
    <property type="entry name" value="DNA_ligase"/>
</dbReference>
<evidence type="ECO:0000313" key="19">
    <source>
        <dbReference type="Proteomes" id="UP000189933"/>
    </source>
</evidence>
<dbReference type="GO" id="GO:0046872">
    <property type="term" value="F:metal ion binding"/>
    <property type="evidence" value="ECO:0007669"/>
    <property type="project" value="UniProtKB-KW"/>
</dbReference>
<keyword evidence="7 15" id="KW-0227">DNA damage</keyword>
<dbReference type="FunFam" id="1.10.287.610:FF:000002">
    <property type="entry name" value="DNA ligase"/>
    <property type="match status" value="1"/>
</dbReference>
<dbReference type="InterPro" id="IPR033136">
    <property type="entry name" value="DNA_ligase_CS"/>
</dbReference>
<evidence type="ECO:0000256" key="16">
    <source>
        <dbReference type="RuleBase" id="RU000618"/>
    </source>
</evidence>
<dbReference type="PROSITE" id="PS50172">
    <property type="entry name" value="BRCT"/>
    <property type="match status" value="1"/>
</dbReference>
<keyword evidence="8 15" id="KW-0862">Zinc</keyword>
<evidence type="ECO:0000259" key="17">
    <source>
        <dbReference type="PROSITE" id="PS50172"/>
    </source>
</evidence>
<comment type="cofactor">
    <cofactor evidence="15">
        <name>Mg(2+)</name>
        <dbReference type="ChEBI" id="CHEBI:18420"/>
    </cofactor>
    <cofactor evidence="15">
        <name>Mn(2+)</name>
        <dbReference type="ChEBI" id="CHEBI:29035"/>
    </cofactor>
</comment>
<dbReference type="SUPFAM" id="SSF56091">
    <property type="entry name" value="DNA ligase/mRNA capping enzyme, catalytic domain"/>
    <property type="match status" value="1"/>
</dbReference>
<keyword evidence="9 15" id="KW-0460">Magnesium</keyword>
<dbReference type="Pfam" id="PF12826">
    <property type="entry name" value="HHH_2"/>
    <property type="match status" value="1"/>
</dbReference>
<keyword evidence="12 15" id="KW-0464">Manganese</keyword>
<dbReference type="Gene3D" id="2.40.50.140">
    <property type="entry name" value="Nucleic acid-binding proteins"/>
    <property type="match status" value="1"/>
</dbReference>
<dbReference type="FunFam" id="2.40.50.140:FF:000012">
    <property type="entry name" value="DNA ligase"/>
    <property type="match status" value="1"/>
</dbReference>
<dbReference type="SMART" id="SM00532">
    <property type="entry name" value="LIGANc"/>
    <property type="match status" value="1"/>
</dbReference>
<dbReference type="GO" id="GO:0006260">
    <property type="term" value="P:DNA replication"/>
    <property type="evidence" value="ECO:0007669"/>
    <property type="project" value="UniProtKB-KW"/>
</dbReference>
<dbReference type="Gene3D" id="6.20.10.30">
    <property type="match status" value="1"/>
</dbReference>
<dbReference type="OrthoDB" id="9759736at2"/>
<feature type="binding site" evidence="15">
    <location>
        <position position="429"/>
    </location>
    <ligand>
        <name>Zn(2+)</name>
        <dbReference type="ChEBI" id="CHEBI:29105"/>
    </ligand>
</feature>